<name>A0ABY8EYS8_MALFU</name>
<gene>
    <name evidence="1" type="ORF">GLX27_004289</name>
</gene>
<sequence>MTACFPHTVAGDAWPADFSRRSTFAYASIKRHDAGHRSIFVHTSPFAMQLKLGLFSLSLIAAVSAAPVDKQANVEVPCKPLYDGTLVLDMRKPNEEHGTRISADKVDPYDRKMILFDEGAKGSVRVTFAECMTPGLPDKADPNEAYGRLELKDAPGTCITHVPGERENQVALGLAPCRSHKGRKQKQQWFSSWWTGDYTRPASLVAMDPDTKTLYSQWRIEKHHKQQVLTMTSDHVKFSHFNDLHLIDVA</sequence>
<dbReference type="EMBL" id="CP046239">
    <property type="protein sequence ID" value="WFD49605.1"/>
    <property type="molecule type" value="Genomic_DNA"/>
</dbReference>
<keyword evidence="2" id="KW-1185">Reference proteome</keyword>
<dbReference type="Proteomes" id="UP000818624">
    <property type="component" value="Chromosome 6"/>
</dbReference>
<protein>
    <recommendedName>
        <fullName evidence="3">Ricin B lectin domain-containing protein</fullName>
    </recommendedName>
</protein>
<reference evidence="1 2" key="1">
    <citation type="journal article" date="2020" name="Elife">
        <title>Loss of centromere function drives karyotype evolution in closely related Malassezia species.</title>
        <authorList>
            <person name="Sankaranarayanan S.R."/>
            <person name="Ianiri G."/>
            <person name="Coelho M.A."/>
            <person name="Reza M.H."/>
            <person name="Thimmappa B.C."/>
            <person name="Ganguly P."/>
            <person name="Vadnala R.N."/>
            <person name="Sun S."/>
            <person name="Siddharthan R."/>
            <person name="Tellgren-Roth C."/>
            <person name="Dawson T.L."/>
            <person name="Heitman J."/>
            <person name="Sanyal K."/>
        </authorList>
    </citation>
    <scope>NUCLEOTIDE SEQUENCE [LARGE SCALE GENOMIC DNA]</scope>
    <source>
        <strain evidence="1">CBS14141</strain>
    </source>
</reference>
<evidence type="ECO:0000313" key="1">
    <source>
        <dbReference type="EMBL" id="WFD49605.1"/>
    </source>
</evidence>
<proteinExistence type="predicted"/>
<evidence type="ECO:0008006" key="3">
    <source>
        <dbReference type="Google" id="ProtNLM"/>
    </source>
</evidence>
<evidence type="ECO:0000313" key="2">
    <source>
        <dbReference type="Proteomes" id="UP000818624"/>
    </source>
</evidence>
<accession>A0ABY8EYS8</accession>
<organism evidence="1 2">
    <name type="scientific">Malassezia furfur</name>
    <name type="common">Pityriasis versicolor infection agent</name>
    <name type="synonym">Pityrosporum furfur</name>
    <dbReference type="NCBI Taxonomy" id="55194"/>
    <lineage>
        <taxon>Eukaryota</taxon>
        <taxon>Fungi</taxon>
        <taxon>Dikarya</taxon>
        <taxon>Basidiomycota</taxon>
        <taxon>Ustilaginomycotina</taxon>
        <taxon>Malasseziomycetes</taxon>
        <taxon>Malasseziales</taxon>
        <taxon>Malasseziaceae</taxon>
        <taxon>Malassezia</taxon>
    </lineage>
</organism>